<dbReference type="EMBL" id="BMMM01000004">
    <property type="protein sequence ID" value="GGN60399.1"/>
    <property type="molecule type" value="Genomic_DNA"/>
</dbReference>
<gene>
    <name evidence="2" type="ORF">GCM10011579_025450</name>
</gene>
<accession>A0A917XZE5</accession>
<reference evidence="2 3" key="1">
    <citation type="journal article" date="2014" name="Int. J. Syst. Evol. Microbiol.">
        <title>Complete genome sequence of Corynebacterium casei LMG S-19264T (=DSM 44701T), isolated from a smear-ripened cheese.</title>
        <authorList>
            <consortium name="US DOE Joint Genome Institute (JGI-PGF)"/>
            <person name="Walter F."/>
            <person name="Albersmeier A."/>
            <person name="Kalinowski J."/>
            <person name="Ruckert C."/>
        </authorList>
    </citation>
    <scope>NUCLEOTIDE SEQUENCE [LARGE SCALE GENOMIC DNA]</scope>
    <source>
        <strain evidence="2 3">CGMCC 4.7111</strain>
    </source>
</reference>
<protein>
    <submittedName>
        <fullName evidence="2">Uncharacterized protein</fullName>
    </submittedName>
</protein>
<dbReference type="AlphaFoldDB" id="A0A917XZE5"/>
<evidence type="ECO:0000313" key="2">
    <source>
        <dbReference type="EMBL" id="GGN60399.1"/>
    </source>
</evidence>
<evidence type="ECO:0000256" key="1">
    <source>
        <dbReference type="SAM" id="MobiDB-lite"/>
    </source>
</evidence>
<feature type="region of interest" description="Disordered" evidence="1">
    <location>
        <begin position="1"/>
        <end position="45"/>
    </location>
</feature>
<name>A0A917XZE5_9ACTN</name>
<dbReference type="Proteomes" id="UP000600365">
    <property type="component" value="Unassembled WGS sequence"/>
</dbReference>
<organism evidence="2 3">
    <name type="scientific">Streptomyces albiflavescens</name>
    <dbReference type="NCBI Taxonomy" id="1623582"/>
    <lineage>
        <taxon>Bacteria</taxon>
        <taxon>Bacillati</taxon>
        <taxon>Actinomycetota</taxon>
        <taxon>Actinomycetes</taxon>
        <taxon>Kitasatosporales</taxon>
        <taxon>Streptomycetaceae</taxon>
        <taxon>Streptomyces</taxon>
    </lineage>
</organism>
<feature type="compositionally biased region" description="Basic residues" evidence="1">
    <location>
        <begin position="7"/>
        <end position="21"/>
    </location>
</feature>
<evidence type="ECO:0000313" key="3">
    <source>
        <dbReference type="Proteomes" id="UP000600365"/>
    </source>
</evidence>
<sequence length="45" mass="4851">MSFHKIAPVKKQHKPAPKHAAKPAPKPAAKKAAAPKPRPVSRHGR</sequence>
<proteinExistence type="predicted"/>
<dbReference type="RefSeq" id="WP_189186064.1">
    <property type="nucleotide sequence ID" value="NZ_BMMM01000004.1"/>
</dbReference>
<comment type="caution">
    <text evidence="2">The sequence shown here is derived from an EMBL/GenBank/DDBJ whole genome shotgun (WGS) entry which is preliminary data.</text>
</comment>
<keyword evidence="3" id="KW-1185">Reference proteome</keyword>